<dbReference type="OMA" id="LATECPH"/>
<organism evidence="1 2">
    <name type="scientific">Anopheles stephensi</name>
    <name type="common">Indo-Pakistan malaria mosquito</name>
    <dbReference type="NCBI Taxonomy" id="30069"/>
    <lineage>
        <taxon>Eukaryota</taxon>
        <taxon>Metazoa</taxon>
        <taxon>Ecdysozoa</taxon>
        <taxon>Arthropoda</taxon>
        <taxon>Hexapoda</taxon>
        <taxon>Insecta</taxon>
        <taxon>Pterygota</taxon>
        <taxon>Neoptera</taxon>
        <taxon>Endopterygota</taxon>
        <taxon>Diptera</taxon>
        <taxon>Nematocera</taxon>
        <taxon>Culicoidea</taxon>
        <taxon>Culicidae</taxon>
        <taxon>Anophelinae</taxon>
        <taxon>Anopheles</taxon>
    </lineage>
</organism>
<sequence>MFAADRVFAFIFTLSLCLSYALATECPHCIGVAACGANQTIPKVTCTPEVVNQTVIQLSTFYKNASDFMGNSTQYGCVKVNFIQSGFKEYTFSVQGCTSGSKSVCSQPTVSFNGELSCSYYSGSHRLYASALLSVALIVGALVMSS</sequence>
<proteinExistence type="predicted"/>
<name>A0A182YHS9_ANOST</name>
<dbReference type="InterPro" id="IPR014010">
    <property type="entry name" value="REJ_dom"/>
</dbReference>
<evidence type="ECO:0000313" key="1">
    <source>
        <dbReference type="EnsemblMetazoa" id="ASTEI08015-PA"/>
    </source>
</evidence>
<accession>A0A182YHS9</accession>
<dbReference type="GO" id="GO:0016020">
    <property type="term" value="C:membrane"/>
    <property type="evidence" value="ECO:0007669"/>
    <property type="project" value="UniProtKB-SubCell"/>
</dbReference>
<reference evidence="1" key="2">
    <citation type="submission" date="2020-05" db="UniProtKB">
        <authorList>
            <consortium name="EnsemblMetazoa"/>
        </authorList>
    </citation>
    <scope>IDENTIFICATION</scope>
    <source>
        <strain evidence="1">Indian</strain>
    </source>
</reference>
<reference evidence="2" key="1">
    <citation type="journal article" date="2014" name="Genome Biol.">
        <title>Genome analysis of a major urban malaria vector mosquito, Anopheles stephensi.</title>
        <authorList>
            <person name="Jiang X."/>
            <person name="Peery A."/>
            <person name="Hall A.B."/>
            <person name="Sharma A."/>
            <person name="Chen X.G."/>
            <person name="Waterhouse R.M."/>
            <person name="Komissarov A."/>
            <person name="Riehle M.M."/>
            <person name="Shouche Y."/>
            <person name="Sharakhova M.V."/>
            <person name="Lawson D."/>
            <person name="Pakpour N."/>
            <person name="Arensburger P."/>
            <person name="Davidson V.L."/>
            <person name="Eiglmeier K."/>
            <person name="Emrich S."/>
            <person name="George P."/>
            <person name="Kennedy R.C."/>
            <person name="Mane S.P."/>
            <person name="Maslen G."/>
            <person name="Oringanje C."/>
            <person name="Qi Y."/>
            <person name="Settlage R."/>
            <person name="Tojo M."/>
            <person name="Tubio J.M."/>
            <person name="Unger M.F."/>
            <person name="Wang B."/>
            <person name="Vernick K.D."/>
            <person name="Ribeiro J.M."/>
            <person name="James A.A."/>
            <person name="Michel K."/>
            <person name="Riehle M.A."/>
            <person name="Luckhart S."/>
            <person name="Sharakhov I.V."/>
            <person name="Tu Z."/>
        </authorList>
    </citation>
    <scope>NUCLEOTIDE SEQUENCE [LARGE SCALE GENOMIC DNA]</scope>
    <source>
        <strain evidence="2">Indian</strain>
    </source>
</reference>
<dbReference type="AlphaFoldDB" id="A0A182YHS9"/>
<dbReference type="VEuPathDB" id="VectorBase:ASTEI08015"/>
<dbReference type="Proteomes" id="UP000076408">
    <property type="component" value="Unassembled WGS sequence"/>
</dbReference>
<dbReference type="VEuPathDB" id="VectorBase:ASTE005778"/>
<protein>
    <submittedName>
        <fullName evidence="1">Uncharacterized protein</fullName>
    </submittedName>
</protein>
<dbReference type="PROSITE" id="PS51111">
    <property type="entry name" value="REJ"/>
    <property type="match status" value="1"/>
</dbReference>
<keyword evidence="2" id="KW-1185">Reference proteome</keyword>
<dbReference type="VEuPathDB" id="VectorBase:ASTEI20_034525"/>
<evidence type="ECO:0000313" key="2">
    <source>
        <dbReference type="Proteomes" id="UP000076408"/>
    </source>
</evidence>
<dbReference type="EnsemblMetazoa" id="ASTEI08015-RA">
    <property type="protein sequence ID" value="ASTEI08015-PA"/>
    <property type="gene ID" value="ASTEI08015"/>
</dbReference>